<organism evidence="5 6">
    <name type="scientific">Portunus trituberculatus</name>
    <name type="common">Swimming crab</name>
    <name type="synonym">Neptunus trituberculatus</name>
    <dbReference type="NCBI Taxonomy" id="210409"/>
    <lineage>
        <taxon>Eukaryota</taxon>
        <taxon>Metazoa</taxon>
        <taxon>Ecdysozoa</taxon>
        <taxon>Arthropoda</taxon>
        <taxon>Crustacea</taxon>
        <taxon>Multicrustacea</taxon>
        <taxon>Malacostraca</taxon>
        <taxon>Eumalacostraca</taxon>
        <taxon>Eucarida</taxon>
        <taxon>Decapoda</taxon>
        <taxon>Pleocyemata</taxon>
        <taxon>Brachyura</taxon>
        <taxon>Eubrachyura</taxon>
        <taxon>Portunoidea</taxon>
        <taxon>Portunidae</taxon>
        <taxon>Portuninae</taxon>
        <taxon>Portunus</taxon>
    </lineage>
</organism>
<keyword evidence="1" id="KW-1015">Disulfide bond</keyword>
<dbReference type="Proteomes" id="UP000324222">
    <property type="component" value="Unassembled WGS sequence"/>
</dbReference>
<evidence type="ECO:0000256" key="1">
    <source>
        <dbReference type="PROSITE-ProRule" id="PRU00206"/>
    </source>
</evidence>
<sequence>MARRRVGKMVGRGWWVLVWTVCAGWTVCLVCGGLTCQPGQEFFSGRHGQCVPCTRCHDPQVVMIPCYVFQDAVCAPVAQIVPNWSQPGQPQPPITLSTSPPPHTRDARTRGRHKVGIPSDRSESETMSDIQGKSHSNKSAPRKNNIRAQDGTTLLARNDSKKNSKKHPRHNHHHRHRQDLRPQNRSIESQTEESKVNSVILHEKSGANDALDQPPINDNTGILSRNSDDIESAVRDDSIVANSIDKTEESDLEQPEDGSWKETFFFAIIIIISICLVVVTIVTLSHSRNILTRRKLKRVYDGVPSESTGEARVMQQLLPSAHNGTTPVVATRGTVTYIRATSANSTPSSPTITTTTAAMSLETQRTSGQVYPINPFTMDRLLEQRRVLGPASSVDTNLYIESWQQQDSQPAGHMALVTPGQCIPLPLRGSVSACPSPAPVRSYRTGPASASASPTVSIRGLNITRGHVRGGLAVSGGGGGGCS</sequence>
<comment type="caution">
    <text evidence="1">Lacks conserved residue(s) required for the propagation of feature annotation.</text>
</comment>
<keyword evidence="3" id="KW-0812">Transmembrane</keyword>
<feature type="domain" description="TNFR-Cys" evidence="4">
    <location>
        <begin position="35"/>
        <end position="74"/>
    </location>
</feature>
<protein>
    <recommendedName>
        <fullName evidence="4">TNFR-Cys domain-containing protein</fullName>
    </recommendedName>
</protein>
<name>A0A5B7CKE9_PORTR</name>
<dbReference type="AlphaFoldDB" id="A0A5B7CKE9"/>
<keyword evidence="3" id="KW-1133">Transmembrane helix</keyword>
<dbReference type="PROSITE" id="PS00652">
    <property type="entry name" value="TNFR_NGFR_1"/>
    <property type="match status" value="1"/>
</dbReference>
<dbReference type="OrthoDB" id="6126731at2759"/>
<comment type="caution">
    <text evidence="5">The sequence shown here is derived from an EMBL/GenBank/DDBJ whole genome shotgun (WGS) entry which is preliminary data.</text>
</comment>
<dbReference type="Pfam" id="PF00020">
    <property type="entry name" value="TNFR_c6"/>
    <property type="match status" value="1"/>
</dbReference>
<feature type="compositionally biased region" description="Basic residues" evidence="2">
    <location>
        <begin position="163"/>
        <end position="178"/>
    </location>
</feature>
<feature type="transmembrane region" description="Helical" evidence="3">
    <location>
        <begin position="264"/>
        <end position="285"/>
    </location>
</feature>
<feature type="compositionally biased region" description="Polar residues" evidence="2">
    <location>
        <begin position="85"/>
        <end position="98"/>
    </location>
</feature>
<gene>
    <name evidence="5" type="ORF">E2C01_002623</name>
</gene>
<dbReference type="PROSITE" id="PS50050">
    <property type="entry name" value="TNFR_NGFR_2"/>
    <property type="match status" value="1"/>
</dbReference>
<dbReference type="InterPro" id="IPR001368">
    <property type="entry name" value="TNFR/NGFR_Cys_rich_reg"/>
</dbReference>
<proteinExistence type="predicted"/>
<evidence type="ECO:0000256" key="3">
    <source>
        <dbReference type="SAM" id="Phobius"/>
    </source>
</evidence>
<keyword evidence="6" id="KW-1185">Reference proteome</keyword>
<feature type="repeat" description="TNFR-Cys" evidence="1">
    <location>
        <begin position="35"/>
        <end position="74"/>
    </location>
</feature>
<keyword evidence="3" id="KW-0472">Membrane</keyword>
<evidence type="ECO:0000313" key="6">
    <source>
        <dbReference type="Proteomes" id="UP000324222"/>
    </source>
</evidence>
<evidence type="ECO:0000259" key="4">
    <source>
        <dbReference type="PROSITE" id="PS50050"/>
    </source>
</evidence>
<accession>A0A5B7CKE9</accession>
<feature type="compositionally biased region" description="Polar residues" evidence="2">
    <location>
        <begin position="216"/>
        <end position="225"/>
    </location>
</feature>
<feature type="compositionally biased region" description="Polar residues" evidence="2">
    <location>
        <begin position="125"/>
        <end position="139"/>
    </location>
</feature>
<dbReference type="EMBL" id="VSRR010000096">
    <property type="protein sequence ID" value="MPC09999.1"/>
    <property type="molecule type" value="Genomic_DNA"/>
</dbReference>
<evidence type="ECO:0000313" key="5">
    <source>
        <dbReference type="EMBL" id="MPC09999.1"/>
    </source>
</evidence>
<reference evidence="5 6" key="1">
    <citation type="submission" date="2019-05" db="EMBL/GenBank/DDBJ databases">
        <title>Another draft genome of Portunus trituberculatus and its Hox gene families provides insights of decapod evolution.</title>
        <authorList>
            <person name="Jeong J.-H."/>
            <person name="Song I."/>
            <person name="Kim S."/>
            <person name="Choi T."/>
            <person name="Kim D."/>
            <person name="Ryu S."/>
            <person name="Kim W."/>
        </authorList>
    </citation>
    <scope>NUCLEOTIDE SEQUENCE [LARGE SCALE GENOMIC DNA]</scope>
    <source>
        <tissue evidence="5">Muscle</tissue>
    </source>
</reference>
<feature type="disulfide bond" evidence="1">
    <location>
        <begin position="53"/>
        <end position="66"/>
    </location>
</feature>
<feature type="region of interest" description="Disordered" evidence="2">
    <location>
        <begin position="85"/>
        <end position="229"/>
    </location>
</feature>
<feature type="disulfide bond" evidence="1">
    <location>
        <begin position="56"/>
        <end position="74"/>
    </location>
</feature>
<evidence type="ECO:0000256" key="2">
    <source>
        <dbReference type="SAM" id="MobiDB-lite"/>
    </source>
</evidence>